<dbReference type="InterPro" id="IPR052548">
    <property type="entry name" value="Type_VII_TA_antitoxin"/>
</dbReference>
<dbReference type="AlphaFoldDB" id="A0A2Y9BIQ6"/>
<feature type="domain" description="Polymerase beta nucleotidyltransferase" evidence="1">
    <location>
        <begin position="14"/>
        <end position="97"/>
    </location>
</feature>
<dbReference type="SUPFAM" id="SSF81301">
    <property type="entry name" value="Nucleotidyltransferase"/>
    <property type="match status" value="1"/>
</dbReference>
<dbReference type="OrthoDB" id="9806181at2"/>
<dbReference type="CDD" id="cd05403">
    <property type="entry name" value="NT_KNTase_like"/>
    <property type="match status" value="1"/>
</dbReference>
<dbReference type="PANTHER" id="PTHR33933">
    <property type="entry name" value="NUCLEOTIDYLTRANSFERASE"/>
    <property type="match status" value="1"/>
</dbReference>
<evidence type="ECO:0000313" key="2">
    <source>
        <dbReference type="EMBL" id="PWJ29085.1"/>
    </source>
</evidence>
<gene>
    <name evidence="2" type="ORF">A8806_107234</name>
</gene>
<dbReference type="Pfam" id="PF18765">
    <property type="entry name" value="Polbeta"/>
    <property type="match status" value="1"/>
</dbReference>
<proteinExistence type="predicted"/>
<evidence type="ECO:0000313" key="3">
    <source>
        <dbReference type="Proteomes" id="UP000245845"/>
    </source>
</evidence>
<dbReference type="InterPro" id="IPR041633">
    <property type="entry name" value="Polbeta"/>
</dbReference>
<comment type="caution">
    <text evidence="2">The sequence shown here is derived from an EMBL/GenBank/DDBJ whole genome shotgun (WGS) entry which is preliminary data.</text>
</comment>
<dbReference type="InterPro" id="IPR043519">
    <property type="entry name" value="NT_sf"/>
</dbReference>
<organism evidence="2 3">
    <name type="scientific">Faecalicatena orotica</name>
    <dbReference type="NCBI Taxonomy" id="1544"/>
    <lineage>
        <taxon>Bacteria</taxon>
        <taxon>Bacillati</taxon>
        <taxon>Bacillota</taxon>
        <taxon>Clostridia</taxon>
        <taxon>Lachnospirales</taxon>
        <taxon>Lachnospiraceae</taxon>
        <taxon>Faecalicatena</taxon>
    </lineage>
</organism>
<accession>A0A2Y9BIQ6</accession>
<dbReference type="EMBL" id="QGDL01000007">
    <property type="protein sequence ID" value="PWJ29085.1"/>
    <property type="molecule type" value="Genomic_DNA"/>
</dbReference>
<name>A0A2Y9BIQ6_9FIRM</name>
<dbReference type="Gene3D" id="3.30.460.10">
    <property type="entry name" value="Beta Polymerase, domain 2"/>
    <property type="match status" value="1"/>
</dbReference>
<sequence>MCSEKTGIRKQVLEEIIDLAKFYDLSRVILFGSRARGDYLKKSDIDLAVEGKNIVDFALDVDEKTDTLLQYDIVDMSKADEELLKNIRKDGITLYEKIR</sequence>
<dbReference type="PANTHER" id="PTHR33933:SF1">
    <property type="entry name" value="PROTEIN ADENYLYLTRANSFERASE MNTA-RELATED"/>
    <property type="match status" value="1"/>
</dbReference>
<dbReference type="RefSeq" id="WP_109731617.1">
    <property type="nucleotide sequence ID" value="NZ_BAAACK010000011.1"/>
</dbReference>
<dbReference type="GO" id="GO:0016740">
    <property type="term" value="F:transferase activity"/>
    <property type="evidence" value="ECO:0007669"/>
    <property type="project" value="UniProtKB-KW"/>
</dbReference>
<protein>
    <submittedName>
        <fullName evidence="2">Nucleotidyltransferase-like protein</fullName>
    </submittedName>
</protein>
<evidence type="ECO:0000259" key="1">
    <source>
        <dbReference type="Pfam" id="PF18765"/>
    </source>
</evidence>
<reference evidence="2 3" key="1">
    <citation type="submission" date="2018-05" db="EMBL/GenBank/DDBJ databases">
        <title>The Hungate 1000. A catalogue of reference genomes from the rumen microbiome.</title>
        <authorList>
            <person name="Kelly W."/>
        </authorList>
    </citation>
    <scope>NUCLEOTIDE SEQUENCE [LARGE SCALE GENOMIC DNA]</scope>
    <source>
        <strain evidence="2 3">NLAE-zl-C242</strain>
    </source>
</reference>
<keyword evidence="3" id="KW-1185">Reference proteome</keyword>
<keyword evidence="2" id="KW-0808">Transferase</keyword>
<dbReference type="Proteomes" id="UP000245845">
    <property type="component" value="Unassembled WGS sequence"/>
</dbReference>